<dbReference type="EMBL" id="CM055728">
    <property type="protein sequence ID" value="KAJ8016542.1"/>
    <property type="molecule type" value="Genomic_DNA"/>
</dbReference>
<dbReference type="Proteomes" id="UP001157502">
    <property type="component" value="Chromosome 1"/>
</dbReference>
<reference evidence="1" key="1">
    <citation type="submission" date="2021-05" db="EMBL/GenBank/DDBJ databases">
        <authorList>
            <person name="Pan Q."/>
            <person name="Jouanno E."/>
            <person name="Zahm M."/>
            <person name="Klopp C."/>
            <person name="Cabau C."/>
            <person name="Louis A."/>
            <person name="Berthelot C."/>
            <person name="Parey E."/>
            <person name="Roest Crollius H."/>
            <person name="Montfort J."/>
            <person name="Robinson-Rechavi M."/>
            <person name="Bouchez O."/>
            <person name="Lampietro C."/>
            <person name="Lopez Roques C."/>
            <person name="Donnadieu C."/>
            <person name="Postlethwait J."/>
            <person name="Bobe J."/>
            <person name="Dillon D."/>
            <person name="Chandos A."/>
            <person name="von Hippel F."/>
            <person name="Guiguen Y."/>
        </authorList>
    </citation>
    <scope>NUCLEOTIDE SEQUENCE</scope>
    <source>
        <strain evidence="1">YG-Jan2019</strain>
    </source>
</reference>
<gene>
    <name evidence="1" type="ORF">DPEC_G00008330</name>
</gene>
<evidence type="ECO:0000313" key="2">
    <source>
        <dbReference type="Proteomes" id="UP001157502"/>
    </source>
</evidence>
<comment type="caution">
    <text evidence="1">The sequence shown here is derived from an EMBL/GenBank/DDBJ whole genome shotgun (WGS) entry which is preliminary data.</text>
</comment>
<evidence type="ECO:0000313" key="1">
    <source>
        <dbReference type="EMBL" id="KAJ8016542.1"/>
    </source>
</evidence>
<protein>
    <submittedName>
        <fullName evidence="1">Uncharacterized protein</fullName>
    </submittedName>
</protein>
<accession>A0ACC2HLB4</accession>
<keyword evidence="2" id="KW-1185">Reference proteome</keyword>
<sequence>MKKTRQLFAVEERHQSLVLARIPVLRSAAVSLFLLSGAICSWFSAEPIFQGSVCFGFSEPPQLEPHLWGHASIHHTRGDGIQASGMMGGFIIYPSSSIMHGQHHSTYLYTVPDAVSLTTSSCYERAEVTHKRGSEIFPVNMLRGTVLCSVLAGLCVIVTLCPVSCQLSQEDAETIVELHNTYRGQVVPSAAYMTKMKWDENLKITAESYSVKCVWDHNPDLEGLEMGENLYVSTVSFDPIKATEKWFLEHLNFNFNNNSCQENQMCGHYTQMVWASSLSVGCALHRCDTMEGLSFQKVNFLVCNYFPAGNFVDEKPYEEGEWCSRCPENLPRCDENLCVPESSEDVDEQTTDAPSTGPDLPSTHTAETELESAAPTSTVTDSEEPGTEPIDAEKVKEDPCKGEGQRTNSNREQPQSNVGRVSTSLILSTSLVTLLLLEF</sequence>
<proteinExistence type="predicted"/>
<name>A0ACC2HLB4_DALPE</name>
<organism evidence="1 2">
    <name type="scientific">Dallia pectoralis</name>
    <name type="common">Alaska blackfish</name>
    <dbReference type="NCBI Taxonomy" id="75939"/>
    <lineage>
        <taxon>Eukaryota</taxon>
        <taxon>Metazoa</taxon>
        <taxon>Chordata</taxon>
        <taxon>Craniata</taxon>
        <taxon>Vertebrata</taxon>
        <taxon>Euteleostomi</taxon>
        <taxon>Actinopterygii</taxon>
        <taxon>Neopterygii</taxon>
        <taxon>Teleostei</taxon>
        <taxon>Protacanthopterygii</taxon>
        <taxon>Esociformes</taxon>
        <taxon>Umbridae</taxon>
        <taxon>Dallia</taxon>
    </lineage>
</organism>